<accession>A0A1I5WKX2</accession>
<proteinExistence type="predicted"/>
<dbReference type="EMBL" id="FOXA01000049">
    <property type="protein sequence ID" value="SFQ20434.1"/>
    <property type="molecule type" value="Genomic_DNA"/>
</dbReference>
<dbReference type="AlphaFoldDB" id="A0A1I5WKX2"/>
<dbReference type="Pfam" id="PF10025">
    <property type="entry name" value="DUF2267"/>
    <property type="match status" value="1"/>
</dbReference>
<organism evidence="1 2">
    <name type="scientific">Tranquillimonas alkanivorans</name>
    <dbReference type="NCBI Taxonomy" id="441119"/>
    <lineage>
        <taxon>Bacteria</taxon>
        <taxon>Pseudomonadati</taxon>
        <taxon>Pseudomonadota</taxon>
        <taxon>Alphaproteobacteria</taxon>
        <taxon>Rhodobacterales</taxon>
        <taxon>Roseobacteraceae</taxon>
        <taxon>Tranquillimonas</taxon>
    </lineage>
</organism>
<keyword evidence="2" id="KW-1185">Reference proteome</keyword>
<reference evidence="1 2" key="1">
    <citation type="submission" date="2016-10" db="EMBL/GenBank/DDBJ databases">
        <authorList>
            <person name="de Groot N.N."/>
        </authorList>
    </citation>
    <scope>NUCLEOTIDE SEQUENCE [LARGE SCALE GENOMIC DNA]</scope>
    <source>
        <strain evidence="1 2">DSM 19547</strain>
    </source>
</reference>
<evidence type="ECO:0000313" key="2">
    <source>
        <dbReference type="Proteomes" id="UP000199356"/>
    </source>
</evidence>
<evidence type="ECO:0000313" key="1">
    <source>
        <dbReference type="EMBL" id="SFQ20434.1"/>
    </source>
</evidence>
<dbReference type="OrthoDB" id="20942at2"/>
<sequence>MKTTGVMTLDHAPQVVAEWLNLLCEDLHWSEKGRAHILLRETLHAVRDYLTVDEAADFAAQLPVLVRGIYYGDWVPSRTPVHPRGKDDFLDRVASAFVEKPLYDPERAITAVFDLLRRKLSAGEIEQVARAMRKPLRDLWL</sequence>
<dbReference type="InterPro" id="IPR018727">
    <property type="entry name" value="DUF2267"/>
</dbReference>
<dbReference type="Proteomes" id="UP000199356">
    <property type="component" value="Unassembled WGS sequence"/>
</dbReference>
<dbReference type="Gene3D" id="1.10.490.110">
    <property type="entry name" value="Uncharacterized conserved protein DUF2267"/>
    <property type="match status" value="1"/>
</dbReference>
<gene>
    <name evidence="1" type="ORF">SAMN04488047_14913</name>
</gene>
<dbReference type="InterPro" id="IPR038282">
    <property type="entry name" value="DUF2267_sf"/>
</dbReference>
<protein>
    <submittedName>
        <fullName evidence="1">Uncharacterized conserved protein, DUF2267 family</fullName>
    </submittedName>
</protein>
<name>A0A1I5WKX2_9RHOB</name>
<dbReference type="RefSeq" id="WP_093425822.1">
    <property type="nucleotide sequence ID" value="NZ_FOXA01000049.1"/>
</dbReference>